<dbReference type="Proteomes" id="UP000186817">
    <property type="component" value="Unassembled WGS sequence"/>
</dbReference>
<reference evidence="2 3" key="1">
    <citation type="submission" date="2016-02" db="EMBL/GenBank/DDBJ databases">
        <title>Genome analysis of coral dinoflagellate symbionts highlights evolutionary adaptations to a symbiotic lifestyle.</title>
        <authorList>
            <person name="Aranda M."/>
            <person name="Li Y."/>
            <person name="Liew Y.J."/>
            <person name="Baumgarten S."/>
            <person name="Simakov O."/>
            <person name="Wilson M."/>
            <person name="Piel J."/>
            <person name="Ashoor H."/>
            <person name="Bougouffa S."/>
            <person name="Bajic V.B."/>
            <person name="Ryu T."/>
            <person name="Ravasi T."/>
            <person name="Bayer T."/>
            <person name="Micklem G."/>
            <person name="Kim H."/>
            <person name="Bhak J."/>
            <person name="Lajeunesse T.C."/>
            <person name="Voolstra C.R."/>
        </authorList>
    </citation>
    <scope>NUCLEOTIDE SEQUENCE [LARGE SCALE GENOMIC DNA]</scope>
    <source>
        <strain evidence="2 3">CCMP2467</strain>
    </source>
</reference>
<evidence type="ECO:0000313" key="3">
    <source>
        <dbReference type="Proteomes" id="UP000186817"/>
    </source>
</evidence>
<organism evidence="2 3">
    <name type="scientific">Symbiodinium microadriaticum</name>
    <name type="common">Dinoflagellate</name>
    <name type="synonym">Zooxanthella microadriatica</name>
    <dbReference type="NCBI Taxonomy" id="2951"/>
    <lineage>
        <taxon>Eukaryota</taxon>
        <taxon>Sar</taxon>
        <taxon>Alveolata</taxon>
        <taxon>Dinophyceae</taxon>
        <taxon>Suessiales</taxon>
        <taxon>Symbiodiniaceae</taxon>
        <taxon>Symbiodinium</taxon>
    </lineage>
</organism>
<evidence type="ECO:0000256" key="1">
    <source>
        <dbReference type="SAM" id="MobiDB-lite"/>
    </source>
</evidence>
<feature type="region of interest" description="Disordered" evidence="1">
    <location>
        <begin position="62"/>
        <end position="81"/>
    </location>
</feature>
<comment type="caution">
    <text evidence="2">The sequence shown here is derived from an EMBL/GenBank/DDBJ whole genome shotgun (WGS) entry which is preliminary data.</text>
</comment>
<accession>A0A1Q9CQR7</accession>
<gene>
    <name evidence="2" type="ORF">AK812_SmicGene33760</name>
</gene>
<protein>
    <submittedName>
        <fullName evidence="2">Uncharacterized protein</fullName>
    </submittedName>
</protein>
<name>A0A1Q9CQR7_SYMMI</name>
<dbReference type="AlphaFoldDB" id="A0A1Q9CQR7"/>
<sequence>MASLERFDDALHVIPEMLDMIGWAELATDLGFGMAGTRGEPKFSLLAQEAGEARKWGCYHKAGTTAEPPESSGRPRKILHHDVERIITRPKGSWHRTSSEQEDAET</sequence>
<evidence type="ECO:0000313" key="2">
    <source>
        <dbReference type="EMBL" id="OLP85274.1"/>
    </source>
</evidence>
<keyword evidence="3" id="KW-1185">Reference proteome</keyword>
<dbReference type="EMBL" id="LSRX01000985">
    <property type="protein sequence ID" value="OLP85274.1"/>
    <property type="molecule type" value="Genomic_DNA"/>
</dbReference>
<proteinExistence type="predicted"/>